<proteinExistence type="predicted"/>
<dbReference type="Proteomes" id="UP001057402">
    <property type="component" value="Chromosome 8"/>
</dbReference>
<evidence type="ECO:0000313" key="2">
    <source>
        <dbReference type="Proteomes" id="UP001057402"/>
    </source>
</evidence>
<accession>A0ACB9N4I0</accession>
<name>A0ACB9N4I0_9MYRT</name>
<keyword evidence="2" id="KW-1185">Reference proteome</keyword>
<evidence type="ECO:0000313" key="1">
    <source>
        <dbReference type="EMBL" id="KAI4329836.1"/>
    </source>
</evidence>
<dbReference type="EMBL" id="CM042887">
    <property type="protein sequence ID" value="KAI4329836.1"/>
    <property type="molecule type" value="Genomic_DNA"/>
</dbReference>
<protein>
    <submittedName>
        <fullName evidence="1">Uncharacterized protein</fullName>
    </submittedName>
</protein>
<sequence>MQMLKSNNGLMNTLATDGANKYDFTVQNDGEDVTLETKVVTAKVTGTVIDEDPLVIYKVNKVLQPKELFKAEAAPAPKASKGKATAEADGPAADSPAADSADQTADKPNGAGVNARLGFGLVLGLVSSVVFV</sequence>
<gene>
    <name evidence="1" type="ORF">MLD38_028179</name>
</gene>
<comment type="caution">
    <text evidence="1">The sequence shown here is derived from an EMBL/GenBank/DDBJ whole genome shotgun (WGS) entry which is preliminary data.</text>
</comment>
<organism evidence="1 2">
    <name type="scientific">Melastoma candidum</name>
    <dbReference type="NCBI Taxonomy" id="119954"/>
    <lineage>
        <taxon>Eukaryota</taxon>
        <taxon>Viridiplantae</taxon>
        <taxon>Streptophyta</taxon>
        <taxon>Embryophyta</taxon>
        <taxon>Tracheophyta</taxon>
        <taxon>Spermatophyta</taxon>
        <taxon>Magnoliopsida</taxon>
        <taxon>eudicotyledons</taxon>
        <taxon>Gunneridae</taxon>
        <taxon>Pentapetalae</taxon>
        <taxon>rosids</taxon>
        <taxon>malvids</taxon>
        <taxon>Myrtales</taxon>
        <taxon>Melastomataceae</taxon>
        <taxon>Melastomatoideae</taxon>
        <taxon>Melastomateae</taxon>
        <taxon>Melastoma</taxon>
    </lineage>
</organism>
<reference evidence="2" key="1">
    <citation type="journal article" date="2023" name="Front. Plant Sci.">
        <title>Chromosomal-level genome assembly of Melastoma candidum provides insights into trichome evolution.</title>
        <authorList>
            <person name="Zhong Y."/>
            <person name="Wu W."/>
            <person name="Sun C."/>
            <person name="Zou P."/>
            <person name="Liu Y."/>
            <person name="Dai S."/>
            <person name="Zhou R."/>
        </authorList>
    </citation>
    <scope>NUCLEOTIDE SEQUENCE [LARGE SCALE GENOMIC DNA]</scope>
</reference>